<dbReference type="Proteomes" id="UP000314294">
    <property type="component" value="Unassembled WGS sequence"/>
</dbReference>
<protein>
    <submittedName>
        <fullName evidence="1">Uncharacterized protein</fullName>
    </submittedName>
</protein>
<proteinExistence type="predicted"/>
<dbReference type="EMBL" id="SRLO01000054">
    <property type="protein sequence ID" value="TNN80496.1"/>
    <property type="molecule type" value="Genomic_DNA"/>
</dbReference>
<sequence>MIKTTGGGCRSEQVTVGLPLGPVLQRLCSLDLSGEGTKVRRQREVASSRAGVAGVVEREALLELLSLGLAETLPLPLPAPPTILLWPAKDKAPGGVLSEWVGGALEGVPRGTLLPPGIPCRP</sequence>
<comment type="caution">
    <text evidence="1">The sequence shown here is derived from an EMBL/GenBank/DDBJ whole genome shotgun (WGS) entry which is preliminary data.</text>
</comment>
<dbReference type="AlphaFoldDB" id="A0A4Z2IRR7"/>
<gene>
    <name evidence="1" type="ORF">EYF80_009235</name>
</gene>
<evidence type="ECO:0000313" key="2">
    <source>
        <dbReference type="Proteomes" id="UP000314294"/>
    </source>
</evidence>
<organism evidence="1 2">
    <name type="scientific">Liparis tanakae</name>
    <name type="common">Tanaka's snailfish</name>
    <dbReference type="NCBI Taxonomy" id="230148"/>
    <lineage>
        <taxon>Eukaryota</taxon>
        <taxon>Metazoa</taxon>
        <taxon>Chordata</taxon>
        <taxon>Craniata</taxon>
        <taxon>Vertebrata</taxon>
        <taxon>Euteleostomi</taxon>
        <taxon>Actinopterygii</taxon>
        <taxon>Neopterygii</taxon>
        <taxon>Teleostei</taxon>
        <taxon>Neoteleostei</taxon>
        <taxon>Acanthomorphata</taxon>
        <taxon>Eupercaria</taxon>
        <taxon>Perciformes</taxon>
        <taxon>Cottioidei</taxon>
        <taxon>Cottales</taxon>
        <taxon>Liparidae</taxon>
        <taxon>Liparis</taxon>
    </lineage>
</organism>
<accession>A0A4Z2IRR7</accession>
<evidence type="ECO:0000313" key="1">
    <source>
        <dbReference type="EMBL" id="TNN80496.1"/>
    </source>
</evidence>
<name>A0A4Z2IRR7_9TELE</name>
<reference evidence="1 2" key="1">
    <citation type="submission" date="2019-03" db="EMBL/GenBank/DDBJ databases">
        <title>First draft genome of Liparis tanakae, snailfish: a comprehensive survey of snailfish specific genes.</title>
        <authorList>
            <person name="Kim W."/>
            <person name="Song I."/>
            <person name="Jeong J.-H."/>
            <person name="Kim D."/>
            <person name="Kim S."/>
            <person name="Ryu S."/>
            <person name="Song J.Y."/>
            <person name="Lee S.K."/>
        </authorList>
    </citation>
    <scope>NUCLEOTIDE SEQUENCE [LARGE SCALE GENOMIC DNA]</scope>
    <source>
        <tissue evidence="1">Muscle</tissue>
    </source>
</reference>
<keyword evidence="2" id="KW-1185">Reference proteome</keyword>